<dbReference type="EMBL" id="CADCTG010000205">
    <property type="protein sequence ID" value="CAA9263479.1"/>
    <property type="molecule type" value="Genomic_DNA"/>
</dbReference>
<evidence type="ECO:0000256" key="1">
    <source>
        <dbReference type="SAM" id="Coils"/>
    </source>
</evidence>
<gene>
    <name evidence="2" type="ORF">AVDCRST_MAG08-2798</name>
</gene>
<sequence length="97" mass="11063">MTKQRRFTKDFEDEAVRLALTSGRTQREIAEDLGVGLSTLVRWIGRSRDRAAEGTGGPAETDTAAELKRLRRENEILRQERDILKRATAFFAREGSR</sequence>
<organism evidence="2">
    <name type="scientific">uncultured Acetobacteraceae bacterium</name>
    <dbReference type="NCBI Taxonomy" id="169975"/>
    <lineage>
        <taxon>Bacteria</taxon>
        <taxon>Pseudomonadati</taxon>
        <taxon>Pseudomonadota</taxon>
        <taxon>Alphaproteobacteria</taxon>
        <taxon>Acetobacterales</taxon>
        <taxon>Acetobacteraceae</taxon>
        <taxon>environmental samples</taxon>
    </lineage>
</organism>
<dbReference type="GO" id="GO:0006313">
    <property type="term" value="P:DNA transposition"/>
    <property type="evidence" value="ECO:0007669"/>
    <property type="project" value="InterPro"/>
</dbReference>
<reference evidence="2" key="1">
    <citation type="submission" date="2020-02" db="EMBL/GenBank/DDBJ databases">
        <authorList>
            <person name="Meier V. D."/>
        </authorList>
    </citation>
    <scope>NUCLEOTIDE SEQUENCE</scope>
    <source>
        <strain evidence="2">AVDCRST_MAG08</strain>
    </source>
</reference>
<dbReference type="GO" id="GO:0003677">
    <property type="term" value="F:DNA binding"/>
    <property type="evidence" value="ECO:0007669"/>
    <property type="project" value="InterPro"/>
</dbReference>
<dbReference type="InterPro" id="IPR009057">
    <property type="entry name" value="Homeodomain-like_sf"/>
</dbReference>
<protein>
    <submittedName>
        <fullName evidence="2">Mobile element protein</fullName>
    </submittedName>
</protein>
<accession>A0A6J4IW15</accession>
<dbReference type="Pfam" id="PF01527">
    <property type="entry name" value="HTH_Tnp_1"/>
    <property type="match status" value="1"/>
</dbReference>
<dbReference type="GO" id="GO:0004803">
    <property type="term" value="F:transposase activity"/>
    <property type="evidence" value="ECO:0007669"/>
    <property type="project" value="InterPro"/>
</dbReference>
<dbReference type="SUPFAM" id="SSF46689">
    <property type="entry name" value="Homeodomain-like"/>
    <property type="match status" value="1"/>
</dbReference>
<keyword evidence="1" id="KW-0175">Coiled coil</keyword>
<feature type="coiled-coil region" evidence="1">
    <location>
        <begin position="60"/>
        <end position="87"/>
    </location>
</feature>
<name>A0A6J4IW15_9PROT</name>
<proteinExistence type="predicted"/>
<dbReference type="Gene3D" id="1.10.10.60">
    <property type="entry name" value="Homeodomain-like"/>
    <property type="match status" value="1"/>
</dbReference>
<dbReference type="InterPro" id="IPR002514">
    <property type="entry name" value="Transposase_8"/>
</dbReference>
<dbReference type="AlphaFoldDB" id="A0A6J4IW15"/>
<evidence type="ECO:0000313" key="2">
    <source>
        <dbReference type="EMBL" id="CAA9263479.1"/>
    </source>
</evidence>